<feature type="signal peptide" evidence="1">
    <location>
        <begin position="1"/>
        <end position="25"/>
    </location>
</feature>
<dbReference type="OrthoDB" id="9153342at2"/>
<sequence length="169" mass="19201">MNNKYLAHLLCFVLLIFSVTLPSYADKKNMDESNVASNMEELRDEITANKKLVVTNNMSLTDGEAKVFWPVYDAYQKDLHEINLRLARLIDDYAVAFNKGAIPNEKATQLIDEAIAIEMEEANLKRRYVPKLSAVLPGAKVARYLQIENKIRAIVRYELAESIPLVLAE</sequence>
<dbReference type="RefSeq" id="WP_046850067.1">
    <property type="nucleotide sequence ID" value="NZ_CBDIPD010000134.1"/>
</dbReference>
<dbReference type="Proteomes" id="UP000324176">
    <property type="component" value="Unassembled WGS sequence"/>
</dbReference>
<dbReference type="EMBL" id="CP011451">
    <property type="protein sequence ID" value="AKH38000.1"/>
    <property type="molecule type" value="Genomic_DNA"/>
</dbReference>
<evidence type="ECO:0000313" key="3">
    <source>
        <dbReference type="EMBL" id="TYP91611.1"/>
    </source>
</evidence>
<organism evidence="2 4">
    <name type="scientific">Nitrosomonas communis</name>
    <dbReference type="NCBI Taxonomy" id="44574"/>
    <lineage>
        <taxon>Bacteria</taxon>
        <taxon>Pseudomonadati</taxon>
        <taxon>Pseudomonadota</taxon>
        <taxon>Betaproteobacteria</taxon>
        <taxon>Nitrosomonadales</taxon>
        <taxon>Nitrosomonadaceae</taxon>
        <taxon>Nitrosomonas</taxon>
    </lineage>
</organism>
<keyword evidence="4" id="KW-1185">Reference proteome</keyword>
<feature type="chain" id="PRO_5044053849" evidence="1">
    <location>
        <begin position="26"/>
        <end position="169"/>
    </location>
</feature>
<protein>
    <submittedName>
        <fullName evidence="2">Uncharacterized protein</fullName>
    </submittedName>
</protein>
<accession>A0A0F7KC03</accession>
<dbReference type="EMBL" id="VNHT01000008">
    <property type="protein sequence ID" value="TYP91611.1"/>
    <property type="molecule type" value="Genomic_DNA"/>
</dbReference>
<dbReference type="Proteomes" id="UP000034156">
    <property type="component" value="Chromosome"/>
</dbReference>
<name>A0A0F7KC03_9PROT</name>
<dbReference type="KEGG" id="nco:AAW31_09535"/>
<keyword evidence="1" id="KW-0732">Signal</keyword>
<gene>
    <name evidence="2" type="ORF">AAW31_09535</name>
    <name evidence="3" type="ORF">BCL69_100839</name>
</gene>
<evidence type="ECO:0000256" key="1">
    <source>
        <dbReference type="SAM" id="SignalP"/>
    </source>
</evidence>
<evidence type="ECO:0000313" key="4">
    <source>
        <dbReference type="Proteomes" id="UP000034156"/>
    </source>
</evidence>
<reference evidence="4" key="1">
    <citation type="submission" date="2015-05" db="EMBL/GenBank/DDBJ databases">
        <title>Draft genome of Nitrosomonas communis strain Nm2.</title>
        <authorList>
            <person name="Kozlowski J.A."/>
            <person name="Kits K.D."/>
            <person name="Stein L.Y."/>
        </authorList>
    </citation>
    <scope>NUCLEOTIDE SEQUENCE [LARGE SCALE GENOMIC DNA]</scope>
    <source>
        <strain evidence="4">Nm2</strain>
    </source>
</reference>
<reference evidence="3 5" key="3">
    <citation type="submission" date="2019-07" db="EMBL/GenBank/DDBJ databases">
        <title>Active sludge and wastewater microbial communities from Klosterneuburg, Austria.</title>
        <authorList>
            <person name="Wagner M."/>
        </authorList>
    </citation>
    <scope>NUCLEOTIDE SEQUENCE [LARGE SCALE GENOMIC DNA]</scope>
    <source>
        <strain evidence="3 5">Nm2</strain>
    </source>
</reference>
<evidence type="ECO:0000313" key="2">
    <source>
        <dbReference type="EMBL" id="AKH38000.1"/>
    </source>
</evidence>
<reference evidence="2 4" key="2">
    <citation type="journal article" date="2016" name="Genome Announc.">
        <title>Genome Sequence of Nitrosomonas communis Strain Nm2, a Mesophilic Ammonia-Oxidizing Bacterium Isolated from Mediterranean Soil.</title>
        <authorList>
            <person name="Kozlowski J.A."/>
            <person name="Kits K.D."/>
            <person name="Stein L.Y."/>
        </authorList>
    </citation>
    <scope>NUCLEOTIDE SEQUENCE [LARGE SCALE GENOMIC DNA]</scope>
    <source>
        <strain evidence="2 4">Nm2</strain>
    </source>
</reference>
<proteinExistence type="predicted"/>
<dbReference type="PATRIC" id="fig|44574.3.peg.2323"/>
<evidence type="ECO:0000313" key="5">
    <source>
        <dbReference type="Proteomes" id="UP000324176"/>
    </source>
</evidence>
<dbReference type="AlphaFoldDB" id="A0A0F7KC03"/>